<sequence length="131" mass="14791">MSRRDLLSRHETVAKFDGLEQQQCFFMTAFCPDQCGHGGTNGVFSVVKYLNYEKPGEYGDEKGEKHYVRVTDPVEASGLTPERKSVLESLKGGDYVLLSWNHDYVHTEGCSSPQRPITKLVKISKEEADEM</sequence>
<reference evidence="1" key="1">
    <citation type="submission" date="2021-01" db="UniProtKB">
        <authorList>
            <consortium name="EnsemblMetazoa"/>
        </authorList>
    </citation>
    <scope>IDENTIFICATION</scope>
</reference>
<dbReference type="Proteomes" id="UP000594262">
    <property type="component" value="Unplaced"/>
</dbReference>
<dbReference type="AlphaFoldDB" id="A0A7M5XDB8"/>
<dbReference type="OrthoDB" id="6017153at2759"/>
<accession>A0A7M5XDB8</accession>
<evidence type="ECO:0000313" key="1">
    <source>
        <dbReference type="EnsemblMetazoa" id="CLYHEMP021106.1"/>
    </source>
</evidence>
<evidence type="ECO:0000313" key="2">
    <source>
        <dbReference type="Proteomes" id="UP000594262"/>
    </source>
</evidence>
<keyword evidence="2" id="KW-1185">Reference proteome</keyword>
<dbReference type="EnsemblMetazoa" id="CLYHEMT021106.1">
    <property type="protein sequence ID" value="CLYHEMP021106.1"/>
    <property type="gene ID" value="CLYHEMG021106"/>
</dbReference>
<organism evidence="1 2">
    <name type="scientific">Clytia hemisphaerica</name>
    <dbReference type="NCBI Taxonomy" id="252671"/>
    <lineage>
        <taxon>Eukaryota</taxon>
        <taxon>Metazoa</taxon>
        <taxon>Cnidaria</taxon>
        <taxon>Hydrozoa</taxon>
        <taxon>Hydroidolina</taxon>
        <taxon>Leptothecata</taxon>
        <taxon>Obeliida</taxon>
        <taxon>Clytiidae</taxon>
        <taxon>Clytia</taxon>
    </lineage>
</organism>
<name>A0A7M5XDB8_9CNID</name>
<protein>
    <submittedName>
        <fullName evidence="1">Uncharacterized protein</fullName>
    </submittedName>
</protein>
<proteinExistence type="predicted"/>